<evidence type="ECO:0000256" key="1">
    <source>
        <dbReference type="SAM" id="MobiDB-lite"/>
    </source>
</evidence>
<protein>
    <submittedName>
        <fullName evidence="2">Uncharacterized protein</fullName>
    </submittedName>
</protein>
<feature type="region of interest" description="Disordered" evidence="1">
    <location>
        <begin position="54"/>
        <end position="168"/>
    </location>
</feature>
<sequence length="262" mass="29469">MTVTGEAGHHIKLLKPGVASGKADHTTEPPKLETFQKGMVQSVVPLRTLTKERGHLRTERGHLTREKGRLTMETGHLNEIRRLDSYPSREQSRGDSHYGRERLRQTSPTGSPHRAGLRERARRSTRHSSNVQPGVGKKFTDFENGKRVHNESDRNIGGRNATQYERIDSTEDWDQKSFCGEKNTKRQDFLPKNVHGDDFLAAEESFTANQPTGCDAIGSFPDAATRVSSQGRTNGYNRVPKRVQEPFKKFANYGQWKTVSGG</sequence>
<organism evidence="2 3">
    <name type="scientific">Batillaria attramentaria</name>
    <dbReference type="NCBI Taxonomy" id="370345"/>
    <lineage>
        <taxon>Eukaryota</taxon>
        <taxon>Metazoa</taxon>
        <taxon>Spiralia</taxon>
        <taxon>Lophotrochozoa</taxon>
        <taxon>Mollusca</taxon>
        <taxon>Gastropoda</taxon>
        <taxon>Caenogastropoda</taxon>
        <taxon>Sorbeoconcha</taxon>
        <taxon>Cerithioidea</taxon>
        <taxon>Batillariidae</taxon>
        <taxon>Batillaria</taxon>
    </lineage>
</organism>
<dbReference type="AlphaFoldDB" id="A0ABD0JBY7"/>
<name>A0ABD0JBY7_9CAEN</name>
<comment type="caution">
    <text evidence="2">The sequence shown here is derived from an EMBL/GenBank/DDBJ whole genome shotgun (WGS) entry which is preliminary data.</text>
</comment>
<dbReference type="Proteomes" id="UP001519460">
    <property type="component" value="Unassembled WGS sequence"/>
</dbReference>
<dbReference type="EMBL" id="JACVVK020000512">
    <property type="protein sequence ID" value="KAK7469565.1"/>
    <property type="molecule type" value="Genomic_DNA"/>
</dbReference>
<feature type="region of interest" description="Disordered" evidence="1">
    <location>
        <begin position="1"/>
        <end position="30"/>
    </location>
</feature>
<proteinExistence type="predicted"/>
<feature type="compositionally biased region" description="Basic and acidic residues" evidence="1">
    <location>
        <begin position="90"/>
        <end position="104"/>
    </location>
</feature>
<feature type="compositionally biased region" description="Basic and acidic residues" evidence="1">
    <location>
        <begin position="54"/>
        <end position="84"/>
    </location>
</feature>
<feature type="compositionally biased region" description="Basic and acidic residues" evidence="1">
    <location>
        <begin position="138"/>
        <end position="156"/>
    </location>
</feature>
<accession>A0ABD0JBY7</accession>
<gene>
    <name evidence="2" type="ORF">BaRGS_00036413</name>
</gene>
<evidence type="ECO:0000313" key="2">
    <source>
        <dbReference type="EMBL" id="KAK7469565.1"/>
    </source>
</evidence>
<evidence type="ECO:0000313" key="3">
    <source>
        <dbReference type="Proteomes" id="UP001519460"/>
    </source>
</evidence>
<reference evidence="2 3" key="1">
    <citation type="journal article" date="2023" name="Sci. Data">
        <title>Genome assembly of the Korean intertidal mud-creeper Batillaria attramentaria.</title>
        <authorList>
            <person name="Patra A.K."/>
            <person name="Ho P.T."/>
            <person name="Jun S."/>
            <person name="Lee S.J."/>
            <person name="Kim Y."/>
            <person name="Won Y.J."/>
        </authorList>
    </citation>
    <scope>NUCLEOTIDE SEQUENCE [LARGE SCALE GENOMIC DNA]</scope>
    <source>
        <strain evidence="2">Wonlab-2016</strain>
    </source>
</reference>
<keyword evidence="3" id="KW-1185">Reference proteome</keyword>